<feature type="transmembrane region" description="Helical" evidence="5">
    <location>
        <begin position="236"/>
        <end position="257"/>
    </location>
</feature>
<feature type="transmembrane region" description="Helical" evidence="5">
    <location>
        <begin position="101"/>
        <end position="131"/>
    </location>
</feature>
<feature type="domain" description="ABC-2 type transporter transmembrane" evidence="6">
    <location>
        <begin position="26"/>
        <end position="219"/>
    </location>
</feature>
<reference evidence="8" key="1">
    <citation type="journal article" date="2019" name="Int. J. Syst. Evol. Microbiol.">
        <title>The Global Catalogue of Microorganisms (GCM) 10K type strain sequencing project: providing services to taxonomists for standard genome sequencing and annotation.</title>
        <authorList>
            <consortium name="The Broad Institute Genomics Platform"/>
            <consortium name="The Broad Institute Genome Sequencing Center for Infectious Disease"/>
            <person name="Wu L."/>
            <person name="Ma J."/>
        </authorList>
    </citation>
    <scope>NUCLEOTIDE SEQUENCE [LARGE SCALE GENOMIC DNA]</scope>
    <source>
        <strain evidence="8">NBRC 112299</strain>
    </source>
</reference>
<dbReference type="PANTHER" id="PTHR43229">
    <property type="entry name" value="NODULATION PROTEIN J"/>
    <property type="match status" value="1"/>
</dbReference>
<evidence type="ECO:0000256" key="2">
    <source>
        <dbReference type="ARBA" id="ARBA00022692"/>
    </source>
</evidence>
<keyword evidence="4 5" id="KW-0472">Membrane</keyword>
<organism evidence="7 8">
    <name type="scientific">Demequina litorisediminis</name>
    <dbReference type="NCBI Taxonomy" id="1849022"/>
    <lineage>
        <taxon>Bacteria</taxon>
        <taxon>Bacillati</taxon>
        <taxon>Actinomycetota</taxon>
        <taxon>Actinomycetes</taxon>
        <taxon>Micrococcales</taxon>
        <taxon>Demequinaceae</taxon>
        <taxon>Demequina</taxon>
    </lineage>
</organism>
<dbReference type="Proteomes" id="UP001157125">
    <property type="component" value="Unassembled WGS sequence"/>
</dbReference>
<evidence type="ECO:0000256" key="3">
    <source>
        <dbReference type="ARBA" id="ARBA00022989"/>
    </source>
</evidence>
<comment type="subcellular location">
    <subcellularLocation>
        <location evidence="1">Membrane</location>
        <topology evidence="1">Multi-pass membrane protein</topology>
    </subcellularLocation>
</comment>
<dbReference type="Pfam" id="PF01061">
    <property type="entry name" value="ABC2_membrane"/>
    <property type="match status" value="1"/>
</dbReference>
<dbReference type="InterPro" id="IPR051784">
    <property type="entry name" value="Nod_factor_ABC_transporter"/>
</dbReference>
<evidence type="ECO:0000256" key="1">
    <source>
        <dbReference type="ARBA" id="ARBA00004141"/>
    </source>
</evidence>
<protein>
    <submittedName>
        <fullName evidence="7">Transport permease protein</fullName>
    </submittedName>
</protein>
<evidence type="ECO:0000313" key="8">
    <source>
        <dbReference type="Proteomes" id="UP001157125"/>
    </source>
</evidence>
<dbReference type="EMBL" id="BSUN01000001">
    <property type="protein sequence ID" value="GMA34649.1"/>
    <property type="molecule type" value="Genomic_DNA"/>
</dbReference>
<gene>
    <name evidence="7" type="ORF">GCM10025876_08530</name>
</gene>
<keyword evidence="2 5" id="KW-0812">Transmembrane</keyword>
<proteinExistence type="predicted"/>
<dbReference type="PANTHER" id="PTHR43229:SF2">
    <property type="entry name" value="NODULATION PROTEIN J"/>
    <property type="match status" value="1"/>
</dbReference>
<feature type="transmembrane region" description="Helical" evidence="5">
    <location>
        <begin position="27"/>
        <end position="43"/>
    </location>
</feature>
<comment type="caution">
    <text evidence="7">The sequence shown here is derived from an EMBL/GenBank/DDBJ whole genome shotgun (WGS) entry which is preliminary data.</text>
</comment>
<feature type="transmembrane region" description="Helical" evidence="5">
    <location>
        <begin position="137"/>
        <end position="164"/>
    </location>
</feature>
<accession>A0ABQ6ID44</accession>
<evidence type="ECO:0000256" key="5">
    <source>
        <dbReference type="SAM" id="Phobius"/>
    </source>
</evidence>
<feature type="transmembrane region" description="Helical" evidence="5">
    <location>
        <begin position="171"/>
        <end position="189"/>
    </location>
</feature>
<feature type="transmembrane region" description="Helical" evidence="5">
    <location>
        <begin position="55"/>
        <end position="80"/>
    </location>
</feature>
<dbReference type="InterPro" id="IPR013525">
    <property type="entry name" value="ABC2_TM"/>
</dbReference>
<evidence type="ECO:0000259" key="6">
    <source>
        <dbReference type="Pfam" id="PF01061"/>
    </source>
</evidence>
<name>A0ABQ6ID44_9MICO</name>
<dbReference type="RefSeq" id="WP_284327515.1">
    <property type="nucleotide sequence ID" value="NZ_BSUN01000001.1"/>
</dbReference>
<keyword evidence="8" id="KW-1185">Reference proteome</keyword>
<evidence type="ECO:0000256" key="4">
    <source>
        <dbReference type="ARBA" id="ARBA00023136"/>
    </source>
</evidence>
<keyword evidence="3 5" id="KW-1133">Transmembrane helix</keyword>
<sequence length="282" mass="29939">MSAVYAHAWNRAWREFILSHEGSQDQTFYLIGALVALGFLWTGRDRDVAGLDIAYASVAMPAILTMIAAMGFTMGPMFAIAQEREDGTVLRMRNAPRGLSVYLTAQVFLNILGAVPMLVVLIVPAVGFLGAQSAHGAVGWIAAAGFLVLGAVVLLSLGIALGCLVPDARRAATWGLIPVVLMMVVSGVFNPVQNLWGWLQPIAQSLPLYWLGHGMRWSLLPDEAASVEVGGQWRPVAAVAVLAVWAVASVIAARLALRHVAAHQSGSAVARARDDVAQAAVR</sequence>
<evidence type="ECO:0000313" key="7">
    <source>
        <dbReference type="EMBL" id="GMA34649.1"/>
    </source>
</evidence>